<dbReference type="Pfam" id="PF01464">
    <property type="entry name" value="SLT"/>
    <property type="match status" value="1"/>
</dbReference>
<dbReference type="RefSeq" id="WP_099372487.1">
    <property type="nucleotide sequence ID" value="NZ_JALXMZ010000017.1"/>
</dbReference>
<dbReference type="Proteomes" id="UP001597205">
    <property type="component" value="Unassembled WGS sequence"/>
</dbReference>
<feature type="signal peptide" evidence="2">
    <location>
        <begin position="1"/>
        <end position="23"/>
    </location>
</feature>
<dbReference type="EMBL" id="JBHTKY010000022">
    <property type="protein sequence ID" value="MFD1166725.1"/>
    <property type="molecule type" value="Genomic_DNA"/>
</dbReference>
<comment type="caution">
    <text evidence="4">The sequence shown here is derived from an EMBL/GenBank/DDBJ whole genome shotgun (WGS) entry which is preliminary data.</text>
</comment>
<dbReference type="SUPFAM" id="SSF53955">
    <property type="entry name" value="Lysozyme-like"/>
    <property type="match status" value="1"/>
</dbReference>
<evidence type="ECO:0000313" key="4">
    <source>
        <dbReference type="EMBL" id="MFD1166725.1"/>
    </source>
</evidence>
<protein>
    <submittedName>
        <fullName evidence="4">Lytic transglycosylase domain-containing protein</fullName>
    </submittedName>
</protein>
<evidence type="ECO:0000313" key="5">
    <source>
        <dbReference type="Proteomes" id="UP001597205"/>
    </source>
</evidence>
<dbReference type="PANTHER" id="PTHR37423">
    <property type="entry name" value="SOLUBLE LYTIC MUREIN TRANSGLYCOSYLASE-RELATED"/>
    <property type="match status" value="1"/>
</dbReference>
<comment type="similarity">
    <text evidence="1">Belongs to the transglycosylase Slt family.</text>
</comment>
<dbReference type="InterPro" id="IPR008258">
    <property type="entry name" value="Transglycosylase_SLT_dom_1"/>
</dbReference>
<evidence type="ECO:0000259" key="3">
    <source>
        <dbReference type="Pfam" id="PF01464"/>
    </source>
</evidence>
<gene>
    <name evidence="4" type="ORF">ACFQ2C_14025</name>
</gene>
<evidence type="ECO:0000256" key="1">
    <source>
        <dbReference type="ARBA" id="ARBA00007734"/>
    </source>
</evidence>
<accession>A0ABW3RNC9</accession>
<proteinExistence type="inferred from homology"/>
<reference evidence="5" key="1">
    <citation type="journal article" date="2019" name="Int. J. Syst. Evol. Microbiol.">
        <title>The Global Catalogue of Microorganisms (GCM) 10K type strain sequencing project: providing services to taxonomists for standard genome sequencing and annotation.</title>
        <authorList>
            <consortium name="The Broad Institute Genomics Platform"/>
            <consortium name="The Broad Institute Genome Sequencing Center for Infectious Disease"/>
            <person name="Wu L."/>
            <person name="Ma J."/>
        </authorList>
    </citation>
    <scope>NUCLEOTIDE SEQUENCE [LARGE SCALE GENOMIC DNA]</scope>
    <source>
        <strain evidence="5">CCUG 52468</strain>
    </source>
</reference>
<keyword evidence="2" id="KW-0732">Signal</keyword>
<dbReference type="Gene3D" id="1.10.530.10">
    <property type="match status" value="1"/>
</dbReference>
<feature type="domain" description="Transglycosylase SLT" evidence="3">
    <location>
        <begin position="113"/>
        <end position="215"/>
    </location>
</feature>
<organism evidence="4 5">
    <name type="scientific">Sphingobacterium daejeonense</name>
    <dbReference type="NCBI Taxonomy" id="371142"/>
    <lineage>
        <taxon>Bacteria</taxon>
        <taxon>Pseudomonadati</taxon>
        <taxon>Bacteroidota</taxon>
        <taxon>Sphingobacteriia</taxon>
        <taxon>Sphingobacteriales</taxon>
        <taxon>Sphingobacteriaceae</taxon>
        <taxon>Sphingobacterium</taxon>
    </lineage>
</organism>
<dbReference type="InterPro" id="IPR023346">
    <property type="entry name" value="Lysozyme-like_dom_sf"/>
</dbReference>
<feature type="chain" id="PRO_5047187083" evidence="2">
    <location>
        <begin position="24"/>
        <end position="241"/>
    </location>
</feature>
<dbReference type="PANTHER" id="PTHR37423:SF2">
    <property type="entry name" value="MEMBRANE-BOUND LYTIC MUREIN TRANSGLYCOSYLASE C"/>
    <property type="match status" value="1"/>
</dbReference>
<dbReference type="CDD" id="cd16894">
    <property type="entry name" value="MltD-like"/>
    <property type="match status" value="1"/>
</dbReference>
<name>A0ABW3RNC9_9SPHI</name>
<keyword evidence="5" id="KW-1185">Reference proteome</keyword>
<sequence length="241" mass="27076">MVKKRVLCSSALLMMMFMSNLYSNPQPESADPFRKALDHSMKANVAEVMAAKKEADPYGHISFAETEIPLEKVTVQKKLDKYLSRFAYLKKPSHQIHRKADKLLPRIAKILKSYGVPEDFKYIAVVESSLNPKTTSHRGAGGYWQFMPATARLYGLKVNGSVDERLDLVKSTHAAAKYLKSLHDEFGDWTLAAAAYNVGGGSLRGSLKRQKKDSYYDLKLNSETAAYVYKIISMKTVLETI</sequence>
<evidence type="ECO:0000256" key="2">
    <source>
        <dbReference type="SAM" id="SignalP"/>
    </source>
</evidence>